<dbReference type="UniPathway" id="UPA00148">
    <property type="reaction ID" value="UER00227"/>
</dbReference>
<comment type="catalytic activity">
    <reaction evidence="5">
        <text>Co-precorrin-5B + S-adenosyl-L-methionine = Co-precorrin-6A + S-adenosyl-L-homocysteine</text>
        <dbReference type="Rhea" id="RHEA:26285"/>
        <dbReference type="ChEBI" id="CHEBI:57856"/>
        <dbReference type="ChEBI" id="CHEBI:59789"/>
        <dbReference type="ChEBI" id="CHEBI:60063"/>
        <dbReference type="ChEBI" id="CHEBI:60064"/>
        <dbReference type="EC" id="2.1.1.195"/>
    </reaction>
</comment>
<dbReference type="HAMAP" id="MF_00787">
    <property type="entry name" value="CbiD"/>
    <property type="match status" value="1"/>
</dbReference>
<accession>A0A540VJZ9</accession>
<dbReference type="NCBIfam" id="NF000849">
    <property type="entry name" value="PRK00075.1-1"/>
    <property type="match status" value="1"/>
</dbReference>
<evidence type="ECO:0000256" key="5">
    <source>
        <dbReference type="HAMAP-Rule" id="MF_00787"/>
    </source>
</evidence>
<dbReference type="PANTHER" id="PTHR35863">
    <property type="entry name" value="COBALT-PRECORRIN-5B C(1)-METHYLTRANSFERASE"/>
    <property type="match status" value="1"/>
</dbReference>
<dbReference type="OrthoDB" id="6439987at2"/>
<evidence type="ECO:0000256" key="3">
    <source>
        <dbReference type="ARBA" id="ARBA00022679"/>
    </source>
</evidence>
<dbReference type="GO" id="GO:0043780">
    <property type="term" value="F:cobalt-precorrin-5B C1-methyltransferase activity"/>
    <property type="evidence" value="ECO:0007669"/>
    <property type="project" value="RHEA"/>
</dbReference>
<dbReference type="SUPFAM" id="SSF111342">
    <property type="entry name" value="CbiD-like"/>
    <property type="match status" value="1"/>
</dbReference>
<feature type="compositionally biased region" description="Polar residues" evidence="6">
    <location>
        <begin position="11"/>
        <end position="21"/>
    </location>
</feature>
<proteinExistence type="inferred from homology"/>
<dbReference type="AlphaFoldDB" id="A0A540VJZ9"/>
<comment type="pathway">
    <text evidence="5">Cofactor biosynthesis; adenosylcobalamin biosynthesis; cob(II)yrinate a,c-diamide from sirohydrochlorin (anaerobic route): step 6/10.</text>
</comment>
<protein>
    <recommendedName>
        <fullName evidence="5">Cobalt-precorrin-5B C(1)-methyltransferase</fullName>
        <ecNumber evidence="5">2.1.1.195</ecNumber>
    </recommendedName>
    <alternativeName>
        <fullName evidence="5">Cobalt-precorrin-6A synthase</fullName>
    </alternativeName>
</protein>
<dbReference type="EC" id="2.1.1.195" evidence="5"/>
<dbReference type="PANTHER" id="PTHR35863:SF1">
    <property type="entry name" value="COBALT-PRECORRIN-5B C(1)-METHYLTRANSFERASE"/>
    <property type="match status" value="1"/>
</dbReference>
<reference evidence="7 8" key="1">
    <citation type="submission" date="2019-06" db="EMBL/GenBank/DDBJ databases">
        <title>Genome sequence of Litorilinea aerophila BAA-2444.</title>
        <authorList>
            <person name="Maclea K.S."/>
            <person name="Maurais E.G."/>
            <person name="Iannazzi L.C."/>
        </authorList>
    </citation>
    <scope>NUCLEOTIDE SEQUENCE [LARGE SCALE GENOMIC DNA]</scope>
    <source>
        <strain evidence="7 8">ATCC BAA-2444</strain>
    </source>
</reference>
<name>A0A540VJZ9_9CHLR</name>
<keyword evidence="2 5" id="KW-0489">Methyltransferase</keyword>
<evidence type="ECO:0000313" key="7">
    <source>
        <dbReference type="EMBL" id="TQE97071.1"/>
    </source>
</evidence>
<keyword evidence="1 5" id="KW-0169">Cobalamin biosynthesis</keyword>
<dbReference type="PIRSF" id="PIRSF026782">
    <property type="entry name" value="CbiD"/>
    <property type="match status" value="1"/>
</dbReference>
<dbReference type="InterPro" id="IPR036074">
    <property type="entry name" value="CbiD_sf"/>
</dbReference>
<comment type="similarity">
    <text evidence="5">Belongs to the CbiD family.</text>
</comment>
<evidence type="ECO:0000256" key="2">
    <source>
        <dbReference type="ARBA" id="ARBA00022603"/>
    </source>
</evidence>
<comment type="caution">
    <text evidence="7">The sequence shown here is derived from an EMBL/GenBank/DDBJ whole genome shotgun (WGS) entry which is preliminary data.</text>
</comment>
<evidence type="ECO:0000256" key="4">
    <source>
        <dbReference type="ARBA" id="ARBA00022691"/>
    </source>
</evidence>
<feature type="region of interest" description="Disordered" evidence="6">
    <location>
        <begin position="1"/>
        <end position="21"/>
    </location>
</feature>
<keyword evidence="8" id="KW-1185">Reference proteome</keyword>
<dbReference type="InterPro" id="IPR002748">
    <property type="entry name" value="CbiD"/>
</dbReference>
<keyword evidence="3 5" id="KW-0808">Transferase</keyword>
<dbReference type="RefSeq" id="WP_141609056.1">
    <property type="nucleotide sequence ID" value="NZ_VIGC02000005.1"/>
</dbReference>
<evidence type="ECO:0000313" key="8">
    <source>
        <dbReference type="Proteomes" id="UP000317371"/>
    </source>
</evidence>
<keyword evidence="4 5" id="KW-0949">S-adenosyl-L-methionine</keyword>
<dbReference type="Proteomes" id="UP000317371">
    <property type="component" value="Unassembled WGS sequence"/>
</dbReference>
<dbReference type="InParanoid" id="A0A540VJZ9"/>
<evidence type="ECO:0000256" key="6">
    <source>
        <dbReference type="SAM" id="MobiDB-lite"/>
    </source>
</evidence>
<evidence type="ECO:0000256" key="1">
    <source>
        <dbReference type="ARBA" id="ARBA00022573"/>
    </source>
</evidence>
<dbReference type="NCBIfam" id="TIGR00312">
    <property type="entry name" value="cbiD"/>
    <property type="match status" value="1"/>
</dbReference>
<dbReference type="GO" id="GO:0019251">
    <property type="term" value="P:anaerobic cobalamin biosynthetic process"/>
    <property type="evidence" value="ECO:0007669"/>
    <property type="project" value="UniProtKB-UniRule"/>
</dbReference>
<dbReference type="EMBL" id="VIGC01000005">
    <property type="protein sequence ID" value="TQE97071.1"/>
    <property type="molecule type" value="Genomic_DNA"/>
</dbReference>
<organism evidence="7 8">
    <name type="scientific">Litorilinea aerophila</name>
    <dbReference type="NCBI Taxonomy" id="1204385"/>
    <lineage>
        <taxon>Bacteria</taxon>
        <taxon>Bacillati</taxon>
        <taxon>Chloroflexota</taxon>
        <taxon>Caldilineae</taxon>
        <taxon>Caldilineales</taxon>
        <taxon>Caldilineaceae</taxon>
        <taxon>Litorilinea</taxon>
    </lineage>
</organism>
<gene>
    <name evidence="5" type="primary">cbiD</name>
    <name evidence="7" type="ORF">FKZ61_05410</name>
</gene>
<dbReference type="Gene3D" id="3.30.2110.10">
    <property type="entry name" value="CbiD-like"/>
    <property type="match status" value="1"/>
</dbReference>
<dbReference type="Pfam" id="PF01888">
    <property type="entry name" value="CbiD"/>
    <property type="match status" value="1"/>
</dbReference>
<comment type="function">
    <text evidence="5">Catalyzes the methylation of C-1 in cobalt-precorrin-5B to form cobalt-precorrin-6A.</text>
</comment>
<dbReference type="GO" id="GO:0032259">
    <property type="term" value="P:methylation"/>
    <property type="evidence" value="ECO:0007669"/>
    <property type="project" value="UniProtKB-KW"/>
</dbReference>
<sequence length="413" mass="43764">MSEYPVPPRNRTGQRTGYTTGSNAAAAAKAATIALLTGRWPDEVTITLPIGETATMTPVECRRTDEEAYCCMVKDAGDDPDVTHGALICARVRVVETPGIHLKGGPGVGRVTLPGLGLEVGGPAINPVPRQQICANVRDGVEAAGWSPTFLERQGLEVEISVPAGEELARRTLNPRLGIVGGISILGTTGKVYPYSTAAWRASVIQAVEVAAQNHVSKLVLTTGGRSERFAMQLFPDLPEVAFVQVSVFTGDALKTCVAQGVAAAAFVGMIGKMIKTAQGHMTTHVAGNQVDLAFLAQICRDVGAPPGLAEAVEQANTGRHFLELCQAWQNMAPVERVVALALEQCTAFVQKQGGDLALETILVDFDGTVLARARHHRPPRRTPARDGSTLVQRLAADPGHAYDDDSPLEEES</sequence>